<evidence type="ECO:0000259" key="1">
    <source>
        <dbReference type="Pfam" id="PF00326"/>
    </source>
</evidence>
<proteinExistence type="predicted"/>
<dbReference type="OrthoDB" id="416344at2759"/>
<accession>A0A2G5DSD5</accession>
<dbReference type="Gene3D" id="3.40.50.1820">
    <property type="entry name" value="alpha/beta hydrolase"/>
    <property type="match status" value="1"/>
</dbReference>
<reference evidence="2 3" key="1">
    <citation type="submission" date="2017-09" db="EMBL/GenBank/DDBJ databases">
        <title>WGS assembly of Aquilegia coerulea Goldsmith.</title>
        <authorList>
            <person name="Hodges S."/>
            <person name="Kramer E."/>
            <person name="Nordborg M."/>
            <person name="Tomkins J."/>
            <person name="Borevitz J."/>
            <person name="Derieg N."/>
            <person name="Yan J."/>
            <person name="Mihaltcheva S."/>
            <person name="Hayes R.D."/>
            <person name="Rokhsar D."/>
        </authorList>
    </citation>
    <scope>NUCLEOTIDE SEQUENCE [LARGE SCALE GENOMIC DNA]</scope>
    <source>
        <strain evidence="3">cv. Goldsmith</strain>
    </source>
</reference>
<dbReference type="InterPro" id="IPR001375">
    <property type="entry name" value="Peptidase_S9_cat"/>
</dbReference>
<dbReference type="PANTHER" id="PTHR43056:SF5">
    <property type="entry name" value="PEPTIDASE S9 PROLYL OLIGOPEPTIDASE CATALYTIC DOMAIN-CONTAINING PROTEIN"/>
    <property type="match status" value="1"/>
</dbReference>
<evidence type="ECO:0000313" key="3">
    <source>
        <dbReference type="Proteomes" id="UP000230069"/>
    </source>
</evidence>
<evidence type="ECO:0000313" key="2">
    <source>
        <dbReference type="EMBL" id="PIA46430.1"/>
    </source>
</evidence>
<dbReference type="PANTHER" id="PTHR43056">
    <property type="entry name" value="PEPTIDASE S9 PROLYL OLIGOPEPTIDASE"/>
    <property type="match status" value="1"/>
</dbReference>
<dbReference type="STRING" id="218851.A0A2G5DSD5"/>
<name>A0A2G5DSD5_AQUCA</name>
<dbReference type="Pfam" id="PF00326">
    <property type="entry name" value="Peptidase_S9"/>
    <property type="match status" value="1"/>
</dbReference>
<dbReference type="Proteomes" id="UP000230069">
    <property type="component" value="Unassembled WGS sequence"/>
</dbReference>
<dbReference type="SUPFAM" id="SSF53474">
    <property type="entry name" value="alpha/beta-Hydrolases"/>
    <property type="match status" value="1"/>
</dbReference>
<organism evidence="2 3">
    <name type="scientific">Aquilegia coerulea</name>
    <name type="common">Rocky mountain columbine</name>
    <dbReference type="NCBI Taxonomy" id="218851"/>
    <lineage>
        <taxon>Eukaryota</taxon>
        <taxon>Viridiplantae</taxon>
        <taxon>Streptophyta</taxon>
        <taxon>Embryophyta</taxon>
        <taxon>Tracheophyta</taxon>
        <taxon>Spermatophyta</taxon>
        <taxon>Magnoliopsida</taxon>
        <taxon>Ranunculales</taxon>
        <taxon>Ranunculaceae</taxon>
        <taxon>Thalictroideae</taxon>
        <taxon>Aquilegia</taxon>
    </lineage>
</organism>
<dbReference type="EMBL" id="KZ305032">
    <property type="protein sequence ID" value="PIA46430.1"/>
    <property type="molecule type" value="Genomic_DNA"/>
</dbReference>
<dbReference type="SUPFAM" id="SSF82171">
    <property type="entry name" value="DPP6 N-terminal domain-like"/>
    <property type="match status" value="1"/>
</dbReference>
<dbReference type="AlphaFoldDB" id="A0A2G5DSD5"/>
<dbReference type="InterPro" id="IPR029058">
    <property type="entry name" value="AB_hydrolase_fold"/>
</dbReference>
<keyword evidence="3" id="KW-1185">Reference proteome</keyword>
<sequence>MFDSRLNRYVTIMEDHRQSSSNPTASIAAIQLNTENIQEPKVLVTGNDFYSFPRMDSNGERLAWVEWSNPNMHWDKAELWVGYISKDGDIHKRICIAGGDSTTIESPTEPKWSPKGDLFFVTDRHNGFWNIYKWIEDKNEVVPVYILDAEFSRPLWVFGICSYDFIKNHENNDSNLLACSYRQKGKSYIGILDDAHNSFSLLDVPFTDINNVISGSNCLYLEGASATHPLSIAKVTLDDGKFKVVDSSIIWSSSPESTKYKSYFSLPEFIEFPTEFQGQKSAYANFYPPTNPNYQATQEERPPLLLRSHGGPTDESRGKLDLNIQYWTSRGWAFVDVNYGGSSGYGREFRDRLLGRWGIVDVNDCCNCAIFLVEAGKVDGERLCITGESSGGYTTLASLVFKQTFKAGSSLYGIADLKSLKEEISKFEVHYIDNLVGSEDAYFKRSPINFVEKFSCPVILFQGLDDKIVAPGQAHKMHMALKQKGLPVALVEYEGEGHGFRKAENLKFTLEQQMMFFARLVGHFTVADDIRPIEIDNFD</sequence>
<dbReference type="GO" id="GO:0006508">
    <property type="term" value="P:proteolysis"/>
    <property type="evidence" value="ECO:0007669"/>
    <property type="project" value="InterPro"/>
</dbReference>
<dbReference type="InterPro" id="IPR050585">
    <property type="entry name" value="Xaa-Pro_dipeptidyl-ppase/CocE"/>
</dbReference>
<feature type="domain" description="Peptidase S9 prolyl oligopeptidase catalytic" evidence="1">
    <location>
        <begin position="321"/>
        <end position="522"/>
    </location>
</feature>
<dbReference type="GO" id="GO:0008236">
    <property type="term" value="F:serine-type peptidase activity"/>
    <property type="evidence" value="ECO:0007669"/>
    <property type="project" value="InterPro"/>
</dbReference>
<protein>
    <recommendedName>
        <fullName evidence="1">Peptidase S9 prolyl oligopeptidase catalytic domain-containing protein</fullName>
    </recommendedName>
</protein>
<gene>
    <name evidence="2" type="ORF">AQUCO_01500162v1</name>
</gene>
<dbReference type="InParanoid" id="A0A2G5DSD5"/>